<evidence type="ECO:0000256" key="2">
    <source>
        <dbReference type="SAM" id="MobiDB-lite"/>
    </source>
</evidence>
<name>A0A0C9U2Y3_PAXIN</name>
<reference evidence="4" key="2">
    <citation type="submission" date="2015-01" db="EMBL/GenBank/DDBJ databases">
        <title>Evolutionary Origins and Diversification of the Mycorrhizal Mutualists.</title>
        <authorList>
            <consortium name="DOE Joint Genome Institute"/>
            <consortium name="Mycorrhizal Genomics Consortium"/>
            <person name="Kohler A."/>
            <person name="Kuo A."/>
            <person name="Nagy L.G."/>
            <person name="Floudas D."/>
            <person name="Copeland A."/>
            <person name="Barry K.W."/>
            <person name="Cichocki N."/>
            <person name="Veneault-Fourrey C."/>
            <person name="LaButti K."/>
            <person name="Lindquist E.A."/>
            <person name="Lipzen A."/>
            <person name="Lundell T."/>
            <person name="Morin E."/>
            <person name="Murat C."/>
            <person name="Riley R."/>
            <person name="Ohm R."/>
            <person name="Sun H."/>
            <person name="Tunlid A."/>
            <person name="Henrissat B."/>
            <person name="Grigoriev I.V."/>
            <person name="Hibbett D.S."/>
            <person name="Martin F."/>
        </authorList>
    </citation>
    <scope>NUCLEOTIDE SEQUENCE [LARGE SCALE GENOMIC DNA]</scope>
    <source>
        <strain evidence="4">ATCC 200175</strain>
    </source>
</reference>
<dbReference type="EMBL" id="KN819347">
    <property type="protein sequence ID" value="KIJ13922.1"/>
    <property type="molecule type" value="Genomic_DNA"/>
</dbReference>
<proteinExistence type="predicted"/>
<keyword evidence="1" id="KW-0175">Coiled coil</keyword>
<evidence type="ECO:0000313" key="4">
    <source>
        <dbReference type="Proteomes" id="UP000053647"/>
    </source>
</evidence>
<feature type="compositionally biased region" description="Low complexity" evidence="2">
    <location>
        <begin position="18"/>
        <end position="29"/>
    </location>
</feature>
<dbReference type="OrthoDB" id="10461659at2759"/>
<gene>
    <name evidence="3" type="ORF">PAXINDRAFT_13243</name>
</gene>
<dbReference type="HOGENOM" id="CLU_1326763_0_0_1"/>
<feature type="compositionally biased region" description="Low complexity" evidence="2">
    <location>
        <begin position="75"/>
        <end position="84"/>
    </location>
</feature>
<sequence length="207" mass="22911">MDLGGDDDLEIQDYEMHPPTLTKPLLEPLSRPLGQKSATSTTGKKPTTPKPKPPSWDSGRTTAFTRHTPYPPPSSICSSNSLPSMVSIGKAPSTSTTRRGASSSGTDFKHRFDELEGEGSLQYNFAVRDKELSMQHEEHAAKLANTDAEHRRQVDLKKLDIELKQVEENAVSKRVQLLQLQIELARMQTTGARPYEDMDLDVGSHQG</sequence>
<reference evidence="3 4" key="1">
    <citation type="submission" date="2014-06" db="EMBL/GenBank/DDBJ databases">
        <authorList>
            <consortium name="DOE Joint Genome Institute"/>
            <person name="Kuo A."/>
            <person name="Kohler A."/>
            <person name="Nagy L.G."/>
            <person name="Floudas D."/>
            <person name="Copeland A."/>
            <person name="Barry K.W."/>
            <person name="Cichocki N."/>
            <person name="Veneault-Fourrey C."/>
            <person name="LaButti K."/>
            <person name="Lindquist E.A."/>
            <person name="Lipzen A."/>
            <person name="Lundell T."/>
            <person name="Morin E."/>
            <person name="Murat C."/>
            <person name="Sun H."/>
            <person name="Tunlid A."/>
            <person name="Henrissat B."/>
            <person name="Grigoriev I.V."/>
            <person name="Hibbett D.S."/>
            <person name="Martin F."/>
            <person name="Nordberg H.P."/>
            <person name="Cantor M.N."/>
            <person name="Hua S.X."/>
        </authorList>
    </citation>
    <scope>NUCLEOTIDE SEQUENCE [LARGE SCALE GENOMIC DNA]</scope>
    <source>
        <strain evidence="3 4">ATCC 200175</strain>
    </source>
</reference>
<evidence type="ECO:0000256" key="1">
    <source>
        <dbReference type="SAM" id="Coils"/>
    </source>
</evidence>
<evidence type="ECO:0000313" key="3">
    <source>
        <dbReference type="EMBL" id="KIJ13922.1"/>
    </source>
</evidence>
<organism evidence="3 4">
    <name type="scientific">Paxillus involutus ATCC 200175</name>
    <dbReference type="NCBI Taxonomy" id="664439"/>
    <lineage>
        <taxon>Eukaryota</taxon>
        <taxon>Fungi</taxon>
        <taxon>Dikarya</taxon>
        <taxon>Basidiomycota</taxon>
        <taxon>Agaricomycotina</taxon>
        <taxon>Agaricomycetes</taxon>
        <taxon>Agaricomycetidae</taxon>
        <taxon>Boletales</taxon>
        <taxon>Paxilineae</taxon>
        <taxon>Paxillaceae</taxon>
        <taxon>Paxillus</taxon>
    </lineage>
</organism>
<feature type="compositionally biased region" description="Acidic residues" evidence="2">
    <location>
        <begin position="1"/>
        <end position="13"/>
    </location>
</feature>
<feature type="region of interest" description="Disordered" evidence="2">
    <location>
        <begin position="1"/>
        <end position="107"/>
    </location>
</feature>
<keyword evidence="4" id="KW-1185">Reference proteome</keyword>
<feature type="compositionally biased region" description="Low complexity" evidence="2">
    <location>
        <begin position="36"/>
        <end position="46"/>
    </location>
</feature>
<accession>A0A0C9U2Y3</accession>
<dbReference type="Proteomes" id="UP000053647">
    <property type="component" value="Unassembled WGS sequence"/>
</dbReference>
<protein>
    <submittedName>
        <fullName evidence="3">Uncharacterized protein</fullName>
    </submittedName>
</protein>
<dbReference type="AlphaFoldDB" id="A0A0C9U2Y3"/>
<feature type="coiled-coil region" evidence="1">
    <location>
        <begin position="156"/>
        <end position="183"/>
    </location>
</feature>
<feature type="compositionally biased region" description="Low complexity" evidence="2">
    <location>
        <begin position="93"/>
        <end position="106"/>
    </location>
</feature>